<evidence type="ECO:0000256" key="1">
    <source>
        <dbReference type="SAM" id="SignalP"/>
    </source>
</evidence>
<keyword evidence="1" id="KW-0732">Signal</keyword>
<gene>
    <name evidence="2" type="ORF">G6045_25550</name>
</gene>
<protein>
    <recommendedName>
        <fullName evidence="4">Secreted protein</fullName>
    </recommendedName>
</protein>
<dbReference type="Proteomes" id="UP000481109">
    <property type="component" value="Unassembled WGS sequence"/>
</dbReference>
<dbReference type="RefSeq" id="WP_165334444.1">
    <property type="nucleotide sequence ID" value="NZ_JAAKZW010000127.1"/>
</dbReference>
<dbReference type="EMBL" id="JAAKZW010000127">
    <property type="protein sequence ID" value="NGO78997.1"/>
    <property type="molecule type" value="Genomic_DNA"/>
</dbReference>
<feature type="chain" id="PRO_5038863676" description="Secreted protein" evidence="1">
    <location>
        <begin position="21"/>
        <end position="154"/>
    </location>
</feature>
<sequence>MSRRASRLVLIAAVALAAYAGPNYLDRNPQHVEQRAAAQCAEEIELLQEARWEASVRAARARLEGDLVATSFSVDASCGEAIDADTERCRREAERVTAGRTPKEDLGLVTYPPRDEAADDFDPYALLEDLDGYPVECDWAVLDALTGNAPVALP</sequence>
<organism evidence="2 3">
    <name type="scientific">Streptomyces mesophilus</name>
    <dbReference type="NCBI Taxonomy" id="1775132"/>
    <lineage>
        <taxon>Bacteria</taxon>
        <taxon>Bacillati</taxon>
        <taxon>Actinomycetota</taxon>
        <taxon>Actinomycetes</taxon>
        <taxon>Kitasatosporales</taxon>
        <taxon>Streptomycetaceae</taxon>
        <taxon>Streptomyces</taxon>
    </lineage>
</organism>
<reference evidence="2 3" key="1">
    <citation type="submission" date="2020-02" db="EMBL/GenBank/DDBJ databases">
        <title>Whole-genome analyses of novel actinobacteria.</title>
        <authorList>
            <person name="Sahin N."/>
            <person name="Tokatli A."/>
        </authorList>
    </citation>
    <scope>NUCLEOTIDE SEQUENCE [LARGE SCALE GENOMIC DNA]</scope>
    <source>
        <strain evidence="2 3">YC504</strain>
    </source>
</reference>
<dbReference type="AlphaFoldDB" id="A0A6G4XQA6"/>
<proteinExistence type="predicted"/>
<accession>A0A6G4XQA6</accession>
<comment type="caution">
    <text evidence="2">The sequence shown here is derived from an EMBL/GenBank/DDBJ whole genome shotgun (WGS) entry which is preliminary data.</text>
</comment>
<evidence type="ECO:0000313" key="2">
    <source>
        <dbReference type="EMBL" id="NGO78997.1"/>
    </source>
</evidence>
<keyword evidence="3" id="KW-1185">Reference proteome</keyword>
<feature type="signal peptide" evidence="1">
    <location>
        <begin position="1"/>
        <end position="20"/>
    </location>
</feature>
<evidence type="ECO:0008006" key="4">
    <source>
        <dbReference type="Google" id="ProtNLM"/>
    </source>
</evidence>
<evidence type="ECO:0000313" key="3">
    <source>
        <dbReference type="Proteomes" id="UP000481109"/>
    </source>
</evidence>
<name>A0A6G4XQA6_9ACTN</name>